<evidence type="ECO:0000259" key="1">
    <source>
        <dbReference type="Pfam" id="PF07716"/>
    </source>
</evidence>
<keyword evidence="3" id="KW-1185">Reference proteome</keyword>
<proteinExistence type="predicted"/>
<dbReference type="Proteomes" id="UP001632037">
    <property type="component" value="Unassembled WGS sequence"/>
</dbReference>
<dbReference type="InterPro" id="IPR046347">
    <property type="entry name" value="bZIP_sf"/>
</dbReference>
<dbReference type="InterPro" id="IPR004827">
    <property type="entry name" value="bZIP"/>
</dbReference>
<dbReference type="Gene3D" id="3.30.160.60">
    <property type="entry name" value="Classic Zinc Finger"/>
    <property type="match status" value="1"/>
</dbReference>
<dbReference type="Pfam" id="PF07716">
    <property type="entry name" value="bZIP_2"/>
    <property type="match status" value="1"/>
</dbReference>
<comment type="caution">
    <text evidence="2">The sequence shown here is derived from an EMBL/GenBank/DDBJ whole genome shotgun (WGS) entry which is preliminary data.</text>
</comment>
<evidence type="ECO:0000313" key="3">
    <source>
        <dbReference type="Proteomes" id="UP001632037"/>
    </source>
</evidence>
<accession>A0ABD3G8C0</accession>
<organism evidence="2 3">
    <name type="scientific">Phytophthora oleae</name>
    <dbReference type="NCBI Taxonomy" id="2107226"/>
    <lineage>
        <taxon>Eukaryota</taxon>
        <taxon>Sar</taxon>
        <taxon>Stramenopiles</taxon>
        <taxon>Oomycota</taxon>
        <taxon>Peronosporomycetes</taxon>
        <taxon>Peronosporales</taxon>
        <taxon>Peronosporaceae</taxon>
        <taxon>Phytophthora</taxon>
    </lineage>
</organism>
<feature type="domain" description="BZIP" evidence="1">
    <location>
        <begin position="118"/>
        <end position="163"/>
    </location>
</feature>
<sequence length="225" mass="25625">MFTYYGEPVGALLYPAYFELVFIPSLFRLNEGAHYTISLTANTTMSGDPDETEVKRPVLAPTISANDVSALLSMSETSPSASFEQVRIGKCPPTPRSRRPRETIKLSDNEMQTLSADDIRKRKNAIAAQRARDHKEQRTRELEDMVRELWKRVQYLESVIKALHPNESMNDLYSQYEPYVVSQSLRPLIRVEGEGEHSPPSSNMKELAWLLVGHSARSNNDRRLN</sequence>
<dbReference type="EMBL" id="JBIMZQ010000001">
    <property type="protein sequence ID" value="KAL3674275.1"/>
    <property type="molecule type" value="Genomic_DNA"/>
</dbReference>
<dbReference type="AlphaFoldDB" id="A0ABD3G8C0"/>
<dbReference type="SUPFAM" id="SSF57959">
    <property type="entry name" value="Leucine zipper domain"/>
    <property type="match status" value="1"/>
</dbReference>
<reference evidence="2 3" key="1">
    <citation type="submission" date="2024-09" db="EMBL/GenBank/DDBJ databases">
        <title>Genome sequencing and assembly of Phytophthora oleae, isolate VK10A, causative agent of rot of olive drupes.</title>
        <authorList>
            <person name="Conti Taguali S."/>
            <person name="Riolo M."/>
            <person name="La Spada F."/>
            <person name="Cacciola S.O."/>
            <person name="Dionisio G."/>
        </authorList>
    </citation>
    <scope>NUCLEOTIDE SEQUENCE [LARGE SCALE GENOMIC DNA]</scope>
    <source>
        <strain evidence="2 3">VK10A</strain>
    </source>
</reference>
<evidence type="ECO:0000313" key="2">
    <source>
        <dbReference type="EMBL" id="KAL3674275.1"/>
    </source>
</evidence>
<protein>
    <recommendedName>
        <fullName evidence="1">BZIP domain-containing protein</fullName>
    </recommendedName>
</protein>
<gene>
    <name evidence="2" type="ORF">V7S43_000230</name>
</gene>
<name>A0ABD3G8C0_9STRA</name>